<dbReference type="EMBL" id="BPQI01000198">
    <property type="protein sequence ID" value="GJD59263.1"/>
    <property type="molecule type" value="Genomic_DNA"/>
</dbReference>
<dbReference type="SUPFAM" id="SSF81901">
    <property type="entry name" value="HCP-like"/>
    <property type="match status" value="1"/>
</dbReference>
<dbReference type="PANTHER" id="PTHR45011">
    <property type="entry name" value="DAP3-BINDING CELL DEATH ENHANCER 1"/>
    <property type="match status" value="1"/>
</dbReference>
<dbReference type="OrthoDB" id="5295703at2"/>
<dbReference type="SMART" id="SM00671">
    <property type="entry name" value="SEL1"/>
    <property type="match status" value="4"/>
</dbReference>
<dbReference type="InterPro" id="IPR011990">
    <property type="entry name" value="TPR-like_helical_dom_sf"/>
</dbReference>
<evidence type="ECO:0000313" key="6">
    <source>
        <dbReference type="Proteomes" id="UP001055303"/>
    </source>
</evidence>
<reference evidence="4 5" key="1">
    <citation type="submission" date="2019-06" db="EMBL/GenBank/DDBJ databases">
        <authorList>
            <person name="Rodrigo-Torres L."/>
            <person name="Arahal R. D."/>
            <person name="Lucena T."/>
        </authorList>
    </citation>
    <scope>NUCLEOTIDE SEQUENCE [LARGE SCALE GENOMIC DNA]</scope>
    <source>
        <strain evidence="4 5">SW08-7</strain>
    </source>
</reference>
<feature type="compositionally biased region" description="Low complexity" evidence="2">
    <location>
        <begin position="647"/>
        <end position="658"/>
    </location>
</feature>
<evidence type="ECO:0000256" key="1">
    <source>
        <dbReference type="SAM" id="Coils"/>
    </source>
</evidence>
<reference evidence="3" key="3">
    <citation type="submission" date="2021-08" db="EMBL/GenBank/DDBJ databases">
        <authorList>
            <person name="Tani A."/>
            <person name="Ola A."/>
            <person name="Ogura Y."/>
            <person name="Katsura K."/>
            <person name="Hayashi T."/>
        </authorList>
    </citation>
    <scope>NUCLEOTIDE SEQUENCE</scope>
    <source>
        <strain evidence="3">DSM 22415</strain>
    </source>
</reference>
<feature type="region of interest" description="Disordered" evidence="2">
    <location>
        <begin position="38"/>
        <end position="88"/>
    </location>
</feature>
<dbReference type="InterPro" id="IPR052748">
    <property type="entry name" value="ISR_Activator"/>
</dbReference>
<dbReference type="AlphaFoldDB" id="A0A564G509"/>
<reference evidence="3" key="2">
    <citation type="journal article" date="2021" name="Front. Microbiol.">
        <title>Comprehensive Comparative Genomics and Phenotyping of Methylobacterium Species.</title>
        <authorList>
            <person name="Alessa O."/>
            <person name="Ogura Y."/>
            <person name="Fujitani Y."/>
            <person name="Takami H."/>
            <person name="Hayashi T."/>
            <person name="Sahin N."/>
            <person name="Tani A."/>
        </authorList>
    </citation>
    <scope>NUCLEOTIDE SEQUENCE</scope>
    <source>
        <strain evidence="3">DSM 22415</strain>
    </source>
</reference>
<dbReference type="RefSeq" id="WP_144768357.1">
    <property type="nucleotide sequence ID" value="NZ_BPQI01000198.1"/>
</dbReference>
<dbReference type="InterPro" id="IPR006597">
    <property type="entry name" value="Sel1-like"/>
</dbReference>
<gene>
    <name evidence="4" type="primary">podJ</name>
    <name evidence="3" type="ORF">IFDJLNFL_5190</name>
    <name evidence="4" type="ORF">MTDSW087_05356</name>
</gene>
<dbReference type="Proteomes" id="UP000401717">
    <property type="component" value="Unassembled WGS sequence"/>
</dbReference>
<feature type="region of interest" description="Disordered" evidence="2">
    <location>
        <begin position="796"/>
        <end position="863"/>
    </location>
</feature>
<keyword evidence="1" id="KW-0175">Coiled coil</keyword>
<protein>
    <submittedName>
        <fullName evidence="4">Localization factor PodJL</fullName>
    </submittedName>
</protein>
<evidence type="ECO:0000313" key="4">
    <source>
        <dbReference type="EMBL" id="VUF15613.1"/>
    </source>
</evidence>
<name>A0A564G509_9HYPH</name>
<dbReference type="PANTHER" id="PTHR45011:SF1">
    <property type="entry name" value="DAP3-BINDING CELL DEATH ENHANCER 1"/>
    <property type="match status" value="1"/>
</dbReference>
<feature type="coiled-coil region" evidence="1">
    <location>
        <begin position="496"/>
        <end position="539"/>
    </location>
</feature>
<dbReference type="Gene3D" id="1.25.40.10">
    <property type="entry name" value="Tetratricopeptide repeat domain"/>
    <property type="match status" value="1"/>
</dbReference>
<accession>A0A564G509</accession>
<proteinExistence type="predicted"/>
<feature type="compositionally biased region" description="Low complexity" evidence="2">
    <location>
        <begin position="799"/>
        <end position="820"/>
    </location>
</feature>
<sequence>MTRTAKANLDSFDPEVIEAARDVALRAGIPLEDWIAANVPQLGRRRGRGEGHGESSSVGAPARQAEDRRSGGRQHGGPRGKGAPHTAESRAMEALLERLDGIDRALAEERISAREAESRRLDALEEKIARALDAAPEPDRAVTDRLGEIERRMSELGDRFSAARPYGRRGRAAASEIRDAVQEIRQRQREIDEGDPNVVAGMRRDLARRLDAGLHEELVADTAALVSELKRETLRLRESIGGLATSRDVGALEQAMISLATGVERAQPSADLSAIAAPIAEIRAQIDRLSDEVADNVQARVASEVERLAERLGRVSVEASDAPQADALAALSREIEEIRHLVGSLAGPERIQSLAQGMQAISAQIAELQAAQPAPEDGLRPLLEEIRSGLSNRPAAALAEQMRAMTERLDAFQAGAGGTDQAASTAILGRIDALAHKVEQASHQPVGDLIGRLEGLGESLRGPGLPGGDVASIHTMLNALAEKVERVGSRTAPEGLDALERQVVSLAGRLDAHSADPTLASLERTMGDLLRQVSALRESAPDEAVLERAARKAVAASLAEPRGPEDRGEIGLLRAGLADLQAKQSASDQRLGAMLDGVQTALDRLMTRLDAAESGLAAGRAPSLGEQLLASTAEAPRPVPPRRPEAPRAAPAEDAASARGDELLEPGAGRPGREGGREAGRERPMLERLRDPGTAEAGDNAADIKSSFIAAARRAAQAAQAELATESAAEQRSELRPGIRGGRMPAAAAPEGRLARLRAEIDRRRRPLLLGLAAIVLALGALQAITMNVGDAPPPAPAPARIEAARPPEAAPASPSITATKPEAKATADSAKPGLADPQTTQAIPADPAPPSRQRAGGPPRGLAMAGLAGDLAGVPADLAKLKQQALDGDGLAVWELALREAEGRGLNRDLAVSAKLFEKLAAAGYAPAQYKLGGQYEKGAGLVRDLAQAKLWYGRAAEQGHARSMHNLAVIYAENPAAGGKPDYASAASWFRQGAEHGVRDSQYNLGVLYARGLGVGQDLVQSYAWFAAAAVQGDEDAGKKRDEVAGKLGPADLANARGIAAGFKVRKLDPAVNDAPGIAEAAGAVTLLGAPTPSANAFTPVNRKGV</sequence>
<evidence type="ECO:0000256" key="2">
    <source>
        <dbReference type="SAM" id="MobiDB-lite"/>
    </source>
</evidence>
<organism evidence="4 5">
    <name type="scientific">Methylobacterium dankookense</name>
    <dbReference type="NCBI Taxonomy" id="560405"/>
    <lineage>
        <taxon>Bacteria</taxon>
        <taxon>Pseudomonadati</taxon>
        <taxon>Pseudomonadota</taxon>
        <taxon>Alphaproteobacteria</taxon>
        <taxon>Hyphomicrobiales</taxon>
        <taxon>Methylobacteriaceae</taxon>
        <taxon>Methylobacterium</taxon>
    </lineage>
</organism>
<evidence type="ECO:0000313" key="5">
    <source>
        <dbReference type="Proteomes" id="UP000401717"/>
    </source>
</evidence>
<feature type="compositionally biased region" description="Basic and acidic residues" evidence="2">
    <location>
        <begin position="671"/>
        <end position="693"/>
    </location>
</feature>
<dbReference type="EMBL" id="CABFVH010000062">
    <property type="protein sequence ID" value="VUF15613.1"/>
    <property type="molecule type" value="Genomic_DNA"/>
</dbReference>
<dbReference type="Pfam" id="PF08238">
    <property type="entry name" value="Sel1"/>
    <property type="match status" value="4"/>
</dbReference>
<feature type="region of interest" description="Disordered" evidence="2">
    <location>
        <begin position="632"/>
        <end position="701"/>
    </location>
</feature>
<keyword evidence="6" id="KW-1185">Reference proteome</keyword>
<evidence type="ECO:0000313" key="3">
    <source>
        <dbReference type="EMBL" id="GJD59263.1"/>
    </source>
</evidence>
<feature type="region of interest" description="Disordered" evidence="2">
    <location>
        <begin position="723"/>
        <end position="747"/>
    </location>
</feature>
<dbReference type="Proteomes" id="UP001055303">
    <property type="component" value="Unassembled WGS sequence"/>
</dbReference>